<feature type="domain" description="RETREG1-3/ARL6IP-like N-terminal reticulon-homology" evidence="7">
    <location>
        <begin position="19"/>
        <end position="175"/>
    </location>
</feature>
<evidence type="ECO:0000313" key="8">
    <source>
        <dbReference type="Proteomes" id="UP000694941"/>
    </source>
</evidence>
<organism evidence="8 9">
    <name type="scientific">Limulus polyphemus</name>
    <name type="common">Atlantic horseshoe crab</name>
    <dbReference type="NCBI Taxonomy" id="6850"/>
    <lineage>
        <taxon>Eukaryota</taxon>
        <taxon>Metazoa</taxon>
        <taxon>Ecdysozoa</taxon>
        <taxon>Arthropoda</taxon>
        <taxon>Chelicerata</taxon>
        <taxon>Merostomata</taxon>
        <taxon>Xiphosura</taxon>
        <taxon>Limulidae</taxon>
        <taxon>Limulus</taxon>
    </lineage>
</organism>
<dbReference type="InterPro" id="IPR052114">
    <property type="entry name" value="ER_autophagy_membrane_reg"/>
</dbReference>
<evidence type="ECO:0000256" key="2">
    <source>
        <dbReference type="ARBA" id="ARBA00022692"/>
    </source>
</evidence>
<dbReference type="Pfam" id="PF24456">
    <property type="entry name" value="RHD_RETREG1-3"/>
    <property type="match status" value="1"/>
</dbReference>
<feature type="region of interest" description="Disordered" evidence="5">
    <location>
        <begin position="395"/>
        <end position="438"/>
    </location>
</feature>
<evidence type="ECO:0000256" key="3">
    <source>
        <dbReference type="ARBA" id="ARBA00022989"/>
    </source>
</evidence>
<evidence type="ECO:0000256" key="1">
    <source>
        <dbReference type="ARBA" id="ARBA00004141"/>
    </source>
</evidence>
<feature type="region of interest" description="Disordered" evidence="5">
    <location>
        <begin position="239"/>
        <end position="258"/>
    </location>
</feature>
<feature type="transmembrane region" description="Helical" evidence="6">
    <location>
        <begin position="35"/>
        <end position="52"/>
    </location>
</feature>
<evidence type="ECO:0000256" key="4">
    <source>
        <dbReference type="ARBA" id="ARBA00023136"/>
    </source>
</evidence>
<keyword evidence="3 6" id="KW-1133">Transmembrane helix</keyword>
<keyword evidence="2 6" id="KW-0812">Transmembrane</keyword>
<feature type="compositionally biased region" description="Polar residues" evidence="5">
    <location>
        <begin position="241"/>
        <end position="255"/>
    </location>
</feature>
<gene>
    <name evidence="9" type="primary">LOC106473863</name>
</gene>
<dbReference type="PANTHER" id="PTHR20952">
    <property type="entry name" value="ADP-RIBOSYLATION-LIKE FACTOR 6-INTERACTING PROTEIN"/>
    <property type="match status" value="1"/>
</dbReference>
<keyword evidence="4 6" id="KW-0472">Membrane</keyword>
<feature type="transmembrane region" description="Helical" evidence="6">
    <location>
        <begin position="159"/>
        <end position="177"/>
    </location>
</feature>
<dbReference type="GeneID" id="106473863"/>
<feature type="transmembrane region" description="Helical" evidence="6">
    <location>
        <begin position="134"/>
        <end position="153"/>
    </location>
</feature>
<dbReference type="InterPro" id="IPR057282">
    <property type="entry name" value="RETREG1-3-like_RHD"/>
</dbReference>
<feature type="compositionally biased region" description="Basic and acidic residues" evidence="5">
    <location>
        <begin position="321"/>
        <end position="335"/>
    </location>
</feature>
<accession>A0ABM1BWG8</accession>
<evidence type="ECO:0000256" key="5">
    <source>
        <dbReference type="SAM" id="MobiDB-lite"/>
    </source>
</evidence>
<proteinExistence type="predicted"/>
<name>A0ABM1BWG8_LIMPO</name>
<evidence type="ECO:0000313" key="9">
    <source>
        <dbReference type="RefSeq" id="XP_013790003.1"/>
    </source>
</evidence>
<keyword evidence="8" id="KW-1185">Reference proteome</keyword>
<dbReference type="PANTHER" id="PTHR20952:SF4">
    <property type="entry name" value="RETICULOPHAGY REGULATOR 2"/>
    <property type="match status" value="1"/>
</dbReference>
<sequence>MKSIKGIVCNFLNRLSLLEIDVYSLQNLLIWERPYVSAVALIAINCLFWVMVFCCRHFYTFVAVVGLFIFLYNSWVQFVRPKIRVNSQLSESQGQKEYSEKEVPGCSLYFREWQITMERLVHDYWRLREVNHGLFCVITCFGMIVLSVIGNFVPDVITVYTLVMIMSLGPGLLLYVVPASWHGKMKELVEICSAQEKKKIPEECLTGENTDNESELDEFLPPASTESIAADLSLSEDKSNNKYVSNSRSTSSLTQPDPEELQTIVQELGIETVANEDDDSSLIQGLGNFPDVHDESEDDIEAHLPVTTQLEQAQLPQQEEIREAQHQTTTEKEESLSSESEEEVFLKGLSFSELETTDSSQRPLAVTQRPLLMDPGLDIIGQLQKSVEEEIASHLGMFTGSHPRISRSENRDPEISDETSGNDVSDYEMISEKADANS</sequence>
<evidence type="ECO:0000259" key="7">
    <source>
        <dbReference type="Pfam" id="PF24456"/>
    </source>
</evidence>
<feature type="transmembrane region" description="Helical" evidence="6">
    <location>
        <begin position="58"/>
        <end position="76"/>
    </location>
</feature>
<dbReference type="Proteomes" id="UP000694941">
    <property type="component" value="Unplaced"/>
</dbReference>
<dbReference type="RefSeq" id="XP_013790003.1">
    <property type="nucleotide sequence ID" value="XM_013934549.2"/>
</dbReference>
<reference evidence="9" key="1">
    <citation type="submission" date="2025-08" db="UniProtKB">
        <authorList>
            <consortium name="RefSeq"/>
        </authorList>
    </citation>
    <scope>IDENTIFICATION</scope>
    <source>
        <tissue evidence="9">Muscle</tissue>
    </source>
</reference>
<feature type="region of interest" description="Disordered" evidence="5">
    <location>
        <begin position="275"/>
        <end position="295"/>
    </location>
</feature>
<comment type="subcellular location">
    <subcellularLocation>
        <location evidence="1">Membrane</location>
        <topology evidence="1">Multi-pass membrane protein</topology>
    </subcellularLocation>
</comment>
<protein>
    <submittedName>
        <fullName evidence="9">Reticulophagy regulator 3-like</fullName>
    </submittedName>
</protein>
<feature type="region of interest" description="Disordered" evidence="5">
    <location>
        <begin position="321"/>
        <end position="343"/>
    </location>
</feature>
<evidence type="ECO:0000256" key="6">
    <source>
        <dbReference type="SAM" id="Phobius"/>
    </source>
</evidence>